<dbReference type="Pfam" id="PF03968">
    <property type="entry name" value="LptD_N"/>
    <property type="match status" value="1"/>
</dbReference>
<feature type="signal peptide" evidence="4">
    <location>
        <begin position="1"/>
        <end position="21"/>
    </location>
</feature>
<keyword evidence="7" id="KW-1185">Reference proteome</keyword>
<evidence type="ECO:0000256" key="1">
    <source>
        <dbReference type="ARBA" id="ARBA00022448"/>
    </source>
</evidence>
<evidence type="ECO:0000256" key="4">
    <source>
        <dbReference type="HAMAP-Rule" id="MF_01914"/>
    </source>
</evidence>
<dbReference type="GO" id="GO:0043165">
    <property type="term" value="P:Gram-negative-bacterium-type cell outer membrane assembly"/>
    <property type="evidence" value="ECO:0007669"/>
    <property type="project" value="UniProtKB-UniRule"/>
</dbReference>
<dbReference type="AlphaFoldDB" id="W7QV19"/>
<dbReference type="InterPro" id="IPR014340">
    <property type="entry name" value="LptA"/>
</dbReference>
<evidence type="ECO:0000313" key="6">
    <source>
        <dbReference type="EMBL" id="EWH09130.1"/>
    </source>
</evidence>
<evidence type="ECO:0000256" key="3">
    <source>
        <dbReference type="ARBA" id="ARBA00022764"/>
    </source>
</evidence>
<gene>
    <name evidence="4" type="primary">lptA</name>
    <name evidence="6" type="ORF">DS2_14189</name>
</gene>
<name>W7QV19_9ALTE</name>
<evidence type="ECO:0000259" key="5">
    <source>
        <dbReference type="Pfam" id="PF03968"/>
    </source>
</evidence>
<protein>
    <recommendedName>
        <fullName evidence="4">Lipopolysaccharide export system protein LptA</fullName>
    </recommendedName>
</protein>
<keyword evidence="1 4" id="KW-0813">Transport</keyword>
<dbReference type="RefSeq" id="WP_035015488.1">
    <property type="nucleotide sequence ID" value="NZ_ARZY01000029.1"/>
</dbReference>
<feature type="domain" description="Organic solvent tolerance-like N-terminal" evidence="5">
    <location>
        <begin position="32"/>
        <end position="145"/>
    </location>
</feature>
<dbReference type="EMBL" id="ARZY01000029">
    <property type="protein sequence ID" value="EWH09130.1"/>
    <property type="molecule type" value="Genomic_DNA"/>
</dbReference>
<dbReference type="InterPro" id="IPR005653">
    <property type="entry name" value="OstA-like_N"/>
</dbReference>
<reference evidence="6 7" key="1">
    <citation type="journal article" date="2014" name="Genome Announc.">
        <title>Draft Genome Sequence of the Agar-Degrading Bacterium Catenovulum sp. Strain DS-2, Isolated from Intestines of Haliotis diversicolor.</title>
        <authorList>
            <person name="Shan D."/>
            <person name="Li X."/>
            <person name="Gu Z."/>
            <person name="Wei G."/>
            <person name="Gao Z."/>
            <person name="Shao Z."/>
        </authorList>
    </citation>
    <scope>NUCLEOTIDE SEQUENCE [LARGE SCALE GENOMIC DNA]</scope>
    <source>
        <strain evidence="6 7">DS-2</strain>
    </source>
</reference>
<comment type="subcellular location">
    <subcellularLocation>
        <location evidence="4">Periplasm</location>
    </subcellularLocation>
</comment>
<dbReference type="GO" id="GO:0030288">
    <property type="term" value="C:outer membrane-bounded periplasmic space"/>
    <property type="evidence" value="ECO:0007669"/>
    <property type="project" value="TreeGrafter"/>
</dbReference>
<dbReference type="GO" id="GO:0017089">
    <property type="term" value="F:glycolipid transfer activity"/>
    <property type="evidence" value="ECO:0007669"/>
    <property type="project" value="TreeGrafter"/>
</dbReference>
<dbReference type="PANTHER" id="PTHR36504">
    <property type="entry name" value="LIPOPOLYSACCHARIDE EXPORT SYSTEM PROTEIN LPTA"/>
    <property type="match status" value="1"/>
</dbReference>
<dbReference type="Proteomes" id="UP000019276">
    <property type="component" value="Unassembled WGS sequence"/>
</dbReference>
<sequence length="169" mass="18449" precursor="true">MLNNKIITLLMSCVISASCLALESDFSQNIVIDAKKQQLEIKTNTLSFTGDVEVKQGSLRMKAERLEVIKADEQNPNSQDILRAIGSPATYKQTLESGETLVATAKNIQYKVKDRILTLTGNATISQQSSQVSGDTIEYNLVEQKLIASSSNKAGQKVRTVLTPKGSEE</sequence>
<dbReference type="Gene3D" id="2.60.450.10">
    <property type="entry name" value="Lipopolysaccharide (LPS) transport protein A like domain"/>
    <property type="match status" value="1"/>
</dbReference>
<feature type="chain" id="PRO_5009024152" description="Lipopolysaccharide export system protein LptA" evidence="4">
    <location>
        <begin position="22"/>
        <end position="169"/>
    </location>
</feature>
<evidence type="ECO:0000313" key="7">
    <source>
        <dbReference type="Proteomes" id="UP000019276"/>
    </source>
</evidence>
<evidence type="ECO:0000256" key="2">
    <source>
        <dbReference type="ARBA" id="ARBA00022729"/>
    </source>
</evidence>
<keyword evidence="3 4" id="KW-0574">Periplasm</keyword>
<dbReference type="STRING" id="1328313.DS2_14189"/>
<dbReference type="PROSITE" id="PS51257">
    <property type="entry name" value="PROKAR_LIPOPROTEIN"/>
    <property type="match status" value="1"/>
</dbReference>
<comment type="caution">
    <text evidence="6">The sequence shown here is derived from an EMBL/GenBank/DDBJ whole genome shotgun (WGS) entry which is preliminary data.</text>
</comment>
<proteinExistence type="inferred from homology"/>
<dbReference type="NCBIfam" id="TIGR03002">
    <property type="entry name" value="outer_YhbN_LptA"/>
    <property type="match status" value="1"/>
</dbReference>
<dbReference type="GO" id="GO:0009279">
    <property type="term" value="C:cell outer membrane"/>
    <property type="evidence" value="ECO:0007669"/>
    <property type="project" value="TreeGrafter"/>
</dbReference>
<dbReference type="InterPro" id="IPR052037">
    <property type="entry name" value="LPS_export_LptA"/>
</dbReference>
<dbReference type="HAMAP" id="MF_01914">
    <property type="entry name" value="LPS_assembly_LptA"/>
    <property type="match status" value="1"/>
</dbReference>
<accession>W7QV19</accession>
<dbReference type="eggNOG" id="COG1934">
    <property type="taxonomic scope" value="Bacteria"/>
</dbReference>
<keyword evidence="2 4" id="KW-0732">Signal</keyword>
<dbReference type="OrthoDB" id="5599500at2"/>
<dbReference type="PANTHER" id="PTHR36504:SF1">
    <property type="entry name" value="LIPOPOLYSACCHARIDE EXPORT SYSTEM PROTEIN LPTA"/>
    <property type="match status" value="1"/>
</dbReference>
<dbReference type="GO" id="GO:0015920">
    <property type="term" value="P:lipopolysaccharide transport"/>
    <property type="evidence" value="ECO:0007669"/>
    <property type="project" value="UniProtKB-UniRule"/>
</dbReference>
<comment type="function">
    <text evidence="4">Involved in the assembly of lipopolysaccharide (LPS). Required for the translocation of LPS from the inner membrane to the outer membrane. May form a bridge between the inner membrane and the outer membrane, via interactions with LptC and LptD, thereby facilitating LPS transfer across the periplasm.</text>
</comment>
<comment type="similarity">
    <text evidence="4">Belongs to the LptA family.</text>
</comment>
<comment type="subunit">
    <text evidence="4">Component of the lipopolysaccharide transport and assembly complex.</text>
</comment>
<dbReference type="GO" id="GO:0001530">
    <property type="term" value="F:lipopolysaccharide binding"/>
    <property type="evidence" value="ECO:0007669"/>
    <property type="project" value="InterPro"/>
</dbReference>
<organism evidence="6 7">
    <name type="scientific">Catenovulum agarivorans DS-2</name>
    <dbReference type="NCBI Taxonomy" id="1328313"/>
    <lineage>
        <taxon>Bacteria</taxon>
        <taxon>Pseudomonadati</taxon>
        <taxon>Pseudomonadota</taxon>
        <taxon>Gammaproteobacteria</taxon>
        <taxon>Alteromonadales</taxon>
        <taxon>Alteromonadaceae</taxon>
        <taxon>Catenovulum</taxon>
    </lineage>
</organism>